<dbReference type="eggNOG" id="COG0583">
    <property type="taxonomic scope" value="Bacteria"/>
</dbReference>
<proteinExistence type="inferred from homology"/>
<gene>
    <name evidence="6" type="ordered locus">Csal_2361</name>
</gene>
<dbReference type="OrthoDB" id="9786526at2"/>
<feature type="domain" description="HTH lysR-type" evidence="5">
    <location>
        <begin position="23"/>
        <end position="80"/>
    </location>
</feature>
<organism evidence="6 7">
    <name type="scientific">Chromohalobacter israelensis (strain ATCC BAA-138 / DSM 3043 / CIP 106854 / NCIMB 13768 / 1H11)</name>
    <name type="common">Chromohalobacter salexigens</name>
    <dbReference type="NCBI Taxonomy" id="290398"/>
    <lineage>
        <taxon>Bacteria</taxon>
        <taxon>Pseudomonadati</taxon>
        <taxon>Pseudomonadota</taxon>
        <taxon>Gammaproteobacteria</taxon>
        <taxon>Oceanospirillales</taxon>
        <taxon>Halomonadaceae</taxon>
        <taxon>Chromohalobacter</taxon>
    </lineage>
</organism>
<dbReference type="PANTHER" id="PTHR30126">
    <property type="entry name" value="HTH-TYPE TRANSCRIPTIONAL REGULATOR"/>
    <property type="match status" value="1"/>
</dbReference>
<name>Q1QUZ8_CHRI1</name>
<keyword evidence="7" id="KW-1185">Reference proteome</keyword>
<evidence type="ECO:0000256" key="1">
    <source>
        <dbReference type="ARBA" id="ARBA00009437"/>
    </source>
</evidence>
<dbReference type="Pfam" id="PF00126">
    <property type="entry name" value="HTH_1"/>
    <property type="match status" value="1"/>
</dbReference>
<sequence>MLSLAHTEIRIFDMRRSAAMMRLEFRHLETAYWIYRLGSYGAAAERLNTTQPNISMRIADMEERIGSVVFQRGKRPVTLTAAGRELIGYAERILALRDELSSVFEDGQEATGRIRVGCTETVALWWLADFTLDVQRAMPNIELDIDVDITEKTWDKLCNGTIDLALVPDDQLQERVIRHSLGHASIAWMGAAELVQTRSTLETMNLIRRSILSLSPGSRLYADQFRWLDMQDIRPDRLTYCNTMSVTARLACEGAGVALLPPDLFSDDSQLQALKVQPAFASLPFVATYLSPAFSPSVERIAKLAVANSGFHLGESQP</sequence>
<accession>Q1QUZ8</accession>
<comment type="similarity">
    <text evidence="1">Belongs to the LysR transcriptional regulatory family.</text>
</comment>
<keyword evidence="2" id="KW-0805">Transcription regulation</keyword>
<reference evidence="6 7" key="1">
    <citation type="journal article" date="2011" name="Stand. Genomic Sci.">
        <title>Complete genome sequence of the halophilic and highly halotolerant Chromohalobacter salexigens type strain (1H11(T)).</title>
        <authorList>
            <person name="Copeland A."/>
            <person name="O'Connor K."/>
            <person name="Lucas S."/>
            <person name="Lapidus A."/>
            <person name="Berry K.W."/>
            <person name="Detter J.C."/>
            <person name="Del Rio T.G."/>
            <person name="Hammon N."/>
            <person name="Dalin E."/>
            <person name="Tice H."/>
            <person name="Pitluck S."/>
            <person name="Bruce D."/>
            <person name="Goodwin L."/>
            <person name="Han C."/>
            <person name="Tapia R."/>
            <person name="Saunders E."/>
            <person name="Schmutz J."/>
            <person name="Brettin T."/>
            <person name="Larimer F."/>
            <person name="Land M."/>
            <person name="Hauser L."/>
            <person name="Vargas C."/>
            <person name="Nieto J.J."/>
            <person name="Kyrpides N.C."/>
            <person name="Ivanova N."/>
            <person name="Goker M."/>
            <person name="Klenk H.P."/>
            <person name="Csonka L.N."/>
            <person name="Woyke T."/>
        </authorList>
    </citation>
    <scope>NUCLEOTIDE SEQUENCE [LARGE SCALE GENOMIC DNA]</scope>
    <source>
        <strain evidence="7">ATCC BAA-138 / DSM 3043 / CIP 106854 / NCIMB 13768 / 1H11</strain>
    </source>
</reference>
<dbReference type="Gene3D" id="3.40.190.10">
    <property type="entry name" value="Periplasmic binding protein-like II"/>
    <property type="match status" value="2"/>
</dbReference>
<keyword evidence="3" id="KW-0238">DNA-binding</keyword>
<protein>
    <submittedName>
        <fullName evidence="6">Transcriptional regulator, LysR family</fullName>
    </submittedName>
</protein>
<dbReference type="SUPFAM" id="SSF46785">
    <property type="entry name" value="Winged helix' DNA-binding domain"/>
    <property type="match status" value="1"/>
</dbReference>
<dbReference type="Gene3D" id="1.10.10.10">
    <property type="entry name" value="Winged helix-like DNA-binding domain superfamily/Winged helix DNA-binding domain"/>
    <property type="match status" value="1"/>
</dbReference>
<dbReference type="HOGENOM" id="CLU_039613_6_1_6"/>
<dbReference type="Proteomes" id="UP000000239">
    <property type="component" value="Chromosome"/>
</dbReference>
<dbReference type="AlphaFoldDB" id="Q1QUZ8"/>
<dbReference type="InterPro" id="IPR036388">
    <property type="entry name" value="WH-like_DNA-bd_sf"/>
</dbReference>
<dbReference type="GO" id="GO:0000976">
    <property type="term" value="F:transcription cis-regulatory region binding"/>
    <property type="evidence" value="ECO:0007669"/>
    <property type="project" value="TreeGrafter"/>
</dbReference>
<dbReference type="GO" id="GO:0003700">
    <property type="term" value="F:DNA-binding transcription factor activity"/>
    <property type="evidence" value="ECO:0007669"/>
    <property type="project" value="InterPro"/>
</dbReference>
<dbReference type="InterPro" id="IPR005119">
    <property type="entry name" value="LysR_subst-bd"/>
</dbReference>
<dbReference type="PROSITE" id="PS50931">
    <property type="entry name" value="HTH_LYSR"/>
    <property type="match status" value="1"/>
</dbReference>
<dbReference type="InterPro" id="IPR036390">
    <property type="entry name" value="WH_DNA-bd_sf"/>
</dbReference>
<keyword evidence="4" id="KW-0804">Transcription</keyword>
<dbReference type="KEGG" id="csa:Csal_2361"/>
<evidence type="ECO:0000313" key="6">
    <source>
        <dbReference type="EMBL" id="ABE59710.1"/>
    </source>
</evidence>
<dbReference type="InterPro" id="IPR000847">
    <property type="entry name" value="LysR_HTH_N"/>
</dbReference>
<dbReference type="PANTHER" id="PTHR30126:SF77">
    <property type="entry name" value="TRANSCRIPTIONAL REGULATORY PROTEIN"/>
    <property type="match status" value="1"/>
</dbReference>
<dbReference type="STRING" id="290398.Csal_2361"/>
<evidence type="ECO:0000313" key="7">
    <source>
        <dbReference type="Proteomes" id="UP000000239"/>
    </source>
</evidence>
<dbReference type="EMBL" id="CP000285">
    <property type="protein sequence ID" value="ABE59710.1"/>
    <property type="molecule type" value="Genomic_DNA"/>
</dbReference>
<dbReference type="Pfam" id="PF03466">
    <property type="entry name" value="LysR_substrate"/>
    <property type="match status" value="1"/>
</dbReference>
<evidence type="ECO:0000256" key="3">
    <source>
        <dbReference type="ARBA" id="ARBA00023125"/>
    </source>
</evidence>
<evidence type="ECO:0000259" key="5">
    <source>
        <dbReference type="PROSITE" id="PS50931"/>
    </source>
</evidence>
<evidence type="ECO:0000256" key="4">
    <source>
        <dbReference type="ARBA" id="ARBA00023163"/>
    </source>
</evidence>
<dbReference type="CDD" id="cd05466">
    <property type="entry name" value="PBP2_LTTR_substrate"/>
    <property type="match status" value="1"/>
</dbReference>
<evidence type="ECO:0000256" key="2">
    <source>
        <dbReference type="ARBA" id="ARBA00023015"/>
    </source>
</evidence>
<dbReference type="SUPFAM" id="SSF53850">
    <property type="entry name" value="Periplasmic binding protein-like II"/>
    <property type="match status" value="1"/>
</dbReference>
<dbReference type="PRINTS" id="PR00039">
    <property type="entry name" value="HTHLYSR"/>
</dbReference>